<dbReference type="OrthoDB" id="9796485at2"/>
<evidence type="ECO:0000256" key="1">
    <source>
        <dbReference type="ARBA" id="ARBA00006336"/>
    </source>
</evidence>
<proteinExistence type="inferred from homology"/>
<evidence type="ECO:0000313" key="5">
    <source>
        <dbReference type="Proteomes" id="UP000277108"/>
    </source>
</evidence>
<dbReference type="Gene3D" id="3.40.50.850">
    <property type="entry name" value="Isochorismatase-like"/>
    <property type="match status" value="1"/>
</dbReference>
<dbReference type="CDD" id="cd00431">
    <property type="entry name" value="cysteine_hydrolases"/>
    <property type="match status" value="1"/>
</dbReference>
<dbReference type="Proteomes" id="UP000277108">
    <property type="component" value="Unassembled WGS sequence"/>
</dbReference>
<organism evidence="4 5">
    <name type="scientific">Abyssicoccus albus</name>
    <dbReference type="NCBI Taxonomy" id="1817405"/>
    <lineage>
        <taxon>Bacteria</taxon>
        <taxon>Bacillati</taxon>
        <taxon>Bacillota</taxon>
        <taxon>Bacilli</taxon>
        <taxon>Bacillales</taxon>
        <taxon>Abyssicoccaceae</taxon>
    </lineage>
</organism>
<evidence type="ECO:0000256" key="2">
    <source>
        <dbReference type="ARBA" id="ARBA00022801"/>
    </source>
</evidence>
<feature type="domain" description="Isochorismatase-like" evidence="3">
    <location>
        <begin position="4"/>
        <end position="178"/>
    </location>
</feature>
<dbReference type="InterPro" id="IPR000868">
    <property type="entry name" value="Isochorismatase-like_dom"/>
</dbReference>
<sequence>MNKALLIIDYSYDFVATDGKLTAGEAAQHIEKSLYERIKQSYNDGEFIFFMMDAHVEEDYYHPETKLFPEHNILGSKGIELYQSIRDLYNEIKDDELVFFIEKTRYSAFQGTPLQLLLKERNIESIQLTGLVTDICILHTAIDAYNLGYDITIYKDCVASFNQVGHEFALSHFEKTLGATVE</sequence>
<dbReference type="InterPro" id="IPR050272">
    <property type="entry name" value="Isochorismatase-like_hydrls"/>
</dbReference>
<comment type="caution">
    <text evidence="4">The sequence shown here is derived from an EMBL/GenBank/DDBJ whole genome shotgun (WGS) entry which is preliminary data.</text>
</comment>
<dbReference type="SUPFAM" id="SSF52499">
    <property type="entry name" value="Isochorismatase-like hydrolases"/>
    <property type="match status" value="1"/>
</dbReference>
<evidence type="ECO:0000259" key="3">
    <source>
        <dbReference type="Pfam" id="PF00857"/>
    </source>
</evidence>
<dbReference type="PANTHER" id="PTHR43540:SF10">
    <property type="entry name" value="ISOCHORISMATASE"/>
    <property type="match status" value="1"/>
</dbReference>
<name>A0A3N5C613_9BACL</name>
<comment type="similarity">
    <text evidence="1">Belongs to the isochorismatase family.</text>
</comment>
<dbReference type="EMBL" id="RKRK01000005">
    <property type="protein sequence ID" value="RPF54862.1"/>
    <property type="molecule type" value="Genomic_DNA"/>
</dbReference>
<dbReference type="AlphaFoldDB" id="A0A3N5C613"/>
<gene>
    <name evidence="4" type="ORF">EDD62_1642</name>
</gene>
<dbReference type="PANTHER" id="PTHR43540">
    <property type="entry name" value="PEROXYUREIDOACRYLATE/UREIDOACRYLATE AMIDOHYDROLASE-RELATED"/>
    <property type="match status" value="1"/>
</dbReference>
<reference evidence="4 5" key="1">
    <citation type="submission" date="2018-11" db="EMBL/GenBank/DDBJ databases">
        <title>Genomic Encyclopedia of Type Strains, Phase IV (KMG-IV): sequencing the most valuable type-strain genomes for metagenomic binning, comparative biology and taxonomic classification.</title>
        <authorList>
            <person name="Goeker M."/>
        </authorList>
    </citation>
    <scope>NUCLEOTIDE SEQUENCE [LARGE SCALE GENOMIC DNA]</scope>
    <source>
        <strain evidence="4 5">DSM 29158</strain>
    </source>
</reference>
<dbReference type="GO" id="GO:0016787">
    <property type="term" value="F:hydrolase activity"/>
    <property type="evidence" value="ECO:0007669"/>
    <property type="project" value="UniProtKB-KW"/>
</dbReference>
<keyword evidence="2" id="KW-0378">Hydrolase</keyword>
<protein>
    <submittedName>
        <fullName evidence="4">Nicotinamidase-related amidase</fullName>
    </submittedName>
</protein>
<dbReference type="RefSeq" id="WP_123808519.1">
    <property type="nucleotide sequence ID" value="NZ_RKRK01000005.1"/>
</dbReference>
<accession>A0A3N5C613</accession>
<keyword evidence="5" id="KW-1185">Reference proteome</keyword>
<dbReference type="InterPro" id="IPR036380">
    <property type="entry name" value="Isochorismatase-like_sf"/>
</dbReference>
<dbReference type="Pfam" id="PF00857">
    <property type="entry name" value="Isochorismatase"/>
    <property type="match status" value="1"/>
</dbReference>
<evidence type="ECO:0000313" key="4">
    <source>
        <dbReference type="EMBL" id="RPF54862.1"/>
    </source>
</evidence>